<dbReference type="Proteomes" id="UP001165667">
    <property type="component" value="Unassembled WGS sequence"/>
</dbReference>
<evidence type="ECO:0000313" key="1">
    <source>
        <dbReference type="EMBL" id="MCW6512424.1"/>
    </source>
</evidence>
<dbReference type="EMBL" id="JAMOIM010000049">
    <property type="protein sequence ID" value="MCW6512424.1"/>
    <property type="molecule type" value="Genomic_DNA"/>
</dbReference>
<sequence length="63" mass="7275">MNDNLGPDTFSHQKPSQVDRSQFMADIDLRETAVRAVTKPESLTMGEIQEVAWAFLLRLKRER</sequence>
<accession>A0AA42CM86</accession>
<evidence type="ECO:0000313" key="2">
    <source>
        <dbReference type="Proteomes" id="UP001165667"/>
    </source>
</evidence>
<name>A0AA42CM86_9HYPH</name>
<keyword evidence="2" id="KW-1185">Reference proteome</keyword>
<dbReference type="RefSeq" id="WP_282588800.1">
    <property type="nucleotide sequence ID" value="NZ_JAMOIM010000049.1"/>
</dbReference>
<organism evidence="1 2">
    <name type="scientific">Lichenifustis flavocetrariae</name>
    <dbReference type="NCBI Taxonomy" id="2949735"/>
    <lineage>
        <taxon>Bacteria</taxon>
        <taxon>Pseudomonadati</taxon>
        <taxon>Pseudomonadota</taxon>
        <taxon>Alphaproteobacteria</taxon>
        <taxon>Hyphomicrobiales</taxon>
        <taxon>Lichenihabitantaceae</taxon>
        <taxon>Lichenifustis</taxon>
    </lineage>
</organism>
<proteinExistence type="predicted"/>
<dbReference type="AlphaFoldDB" id="A0AA42CM86"/>
<reference evidence="1" key="1">
    <citation type="submission" date="2022-05" db="EMBL/GenBank/DDBJ databases">
        <authorList>
            <person name="Pankratov T."/>
        </authorList>
    </citation>
    <scope>NUCLEOTIDE SEQUENCE</scope>
    <source>
        <strain evidence="1">BP6-180914</strain>
    </source>
</reference>
<protein>
    <submittedName>
        <fullName evidence="1">Uncharacterized protein</fullName>
    </submittedName>
</protein>
<gene>
    <name evidence="1" type="ORF">M8523_31395</name>
</gene>
<comment type="caution">
    <text evidence="1">The sequence shown here is derived from an EMBL/GenBank/DDBJ whole genome shotgun (WGS) entry which is preliminary data.</text>
</comment>